<feature type="domain" description="RING-type" evidence="8">
    <location>
        <begin position="29"/>
        <end position="81"/>
    </location>
</feature>
<evidence type="ECO:0000256" key="1">
    <source>
        <dbReference type="ARBA" id="ARBA00004906"/>
    </source>
</evidence>
<dbReference type="UniPathway" id="UPA00143"/>
<evidence type="ECO:0000259" key="8">
    <source>
        <dbReference type="PROSITE" id="PS50089"/>
    </source>
</evidence>
<evidence type="ECO:0000256" key="6">
    <source>
        <dbReference type="PROSITE-ProRule" id="PRU00175"/>
    </source>
</evidence>
<dbReference type="GO" id="GO:0016567">
    <property type="term" value="P:protein ubiquitination"/>
    <property type="evidence" value="ECO:0007669"/>
    <property type="project" value="UniProtKB-UniPathway"/>
</dbReference>
<dbReference type="SUPFAM" id="SSF57850">
    <property type="entry name" value="RING/U-box"/>
    <property type="match status" value="1"/>
</dbReference>
<dbReference type="GeneID" id="54409998"/>
<gene>
    <name evidence="9" type="ORF">P153DRAFT_375184</name>
</gene>
<evidence type="ECO:0000256" key="3">
    <source>
        <dbReference type="ARBA" id="ARBA00022771"/>
    </source>
</evidence>
<evidence type="ECO:0000313" key="10">
    <source>
        <dbReference type="Proteomes" id="UP000799771"/>
    </source>
</evidence>
<name>A0A6A6AFT7_9PLEO</name>
<dbReference type="OrthoDB" id="2849579at2759"/>
<dbReference type="Gene3D" id="3.30.40.10">
    <property type="entry name" value="Zinc/RING finger domain, C3HC4 (zinc finger)"/>
    <property type="match status" value="1"/>
</dbReference>
<keyword evidence="5" id="KW-0862">Zinc</keyword>
<dbReference type="RefSeq" id="XP_033524813.1">
    <property type="nucleotide sequence ID" value="XM_033669566.1"/>
</dbReference>
<evidence type="ECO:0000256" key="4">
    <source>
        <dbReference type="ARBA" id="ARBA00022786"/>
    </source>
</evidence>
<dbReference type="InterPro" id="IPR001841">
    <property type="entry name" value="Znf_RING"/>
</dbReference>
<dbReference type="Proteomes" id="UP000799771">
    <property type="component" value="Unassembled WGS sequence"/>
</dbReference>
<keyword evidence="3 6" id="KW-0863">Zinc-finger</keyword>
<proteinExistence type="predicted"/>
<dbReference type="GO" id="GO:0051603">
    <property type="term" value="P:proteolysis involved in protein catabolic process"/>
    <property type="evidence" value="ECO:0007669"/>
    <property type="project" value="UniProtKB-ARBA"/>
</dbReference>
<evidence type="ECO:0000313" key="9">
    <source>
        <dbReference type="EMBL" id="KAF2130426.1"/>
    </source>
</evidence>
<sequence>MTVFASKEALTSLGLEHLQPSHAHLSQDCTICTRPLALTPPHTAHPTKSHRAVRIVACGHIHGLECLSAWLDVGNSCPTCKRMLFSASGNAITDQDVADVLEILGPRYGQRRVLAAVARIVAKGEVEGERLRHLGELERERLRVQDGRVKSAGFTLSGEDFLESGDEMGWDGEDDDDDDEGDFGVMDVEEDDRK</sequence>
<organism evidence="9 10">
    <name type="scientific">Dothidotthia symphoricarpi CBS 119687</name>
    <dbReference type="NCBI Taxonomy" id="1392245"/>
    <lineage>
        <taxon>Eukaryota</taxon>
        <taxon>Fungi</taxon>
        <taxon>Dikarya</taxon>
        <taxon>Ascomycota</taxon>
        <taxon>Pezizomycotina</taxon>
        <taxon>Dothideomycetes</taxon>
        <taxon>Pleosporomycetidae</taxon>
        <taxon>Pleosporales</taxon>
        <taxon>Dothidotthiaceae</taxon>
        <taxon>Dothidotthia</taxon>
    </lineage>
</organism>
<feature type="compositionally biased region" description="Acidic residues" evidence="7">
    <location>
        <begin position="160"/>
        <end position="194"/>
    </location>
</feature>
<evidence type="ECO:0000256" key="5">
    <source>
        <dbReference type="ARBA" id="ARBA00022833"/>
    </source>
</evidence>
<dbReference type="AlphaFoldDB" id="A0A6A6AFT7"/>
<keyword evidence="2" id="KW-0479">Metal-binding</keyword>
<evidence type="ECO:0000256" key="7">
    <source>
        <dbReference type="SAM" id="MobiDB-lite"/>
    </source>
</evidence>
<dbReference type="PROSITE" id="PS50089">
    <property type="entry name" value="ZF_RING_2"/>
    <property type="match status" value="1"/>
</dbReference>
<accession>A0A6A6AFT7</accession>
<feature type="region of interest" description="Disordered" evidence="7">
    <location>
        <begin position="157"/>
        <end position="194"/>
    </location>
</feature>
<dbReference type="EMBL" id="ML977504">
    <property type="protein sequence ID" value="KAF2130426.1"/>
    <property type="molecule type" value="Genomic_DNA"/>
</dbReference>
<keyword evidence="10" id="KW-1185">Reference proteome</keyword>
<reference evidence="9" key="1">
    <citation type="journal article" date="2020" name="Stud. Mycol.">
        <title>101 Dothideomycetes genomes: a test case for predicting lifestyles and emergence of pathogens.</title>
        <authorList>
            <person name="Haridas S."/>
            <person name="Albert R."/>
            <person name="Binder M."/>
            <person name="Bloem J."/>
            <person name="Labutti K."/>
            <person name="Salamov A."/>
            <person name="Andreopoulos B."/>
            <person name="Baker S."/>
            <person name="Barry K."/>
            <person name="Bills G."/>
            <person name="Bluhm B."/>
            <person name="Cannon C."/>
            <person name="Castanera R."/>
            <person name="Culley D."/>
            <person name="Daum C."/>
            <person name="Ezra D."/>
            <person name="Gonzalez J."/>
            <person name="Henrissat B."/>
            <person name="Kuo A."/>
            <person name="Liang C."/>
            <person name="Lipzen A."/>
            <person name="Lutzoni F."/>
            <person name="Magnuson J."/>
            <person name="Mondo S."/>
            <person name="Nolan M."/>
            <person name="Ohm R."/>
            <person name="Pangilinan J."/>
            <person name="Park H.-J."/>
            <person name="Ramirez L."/>
            <person name="Alfaro M."/>
            <person name="Sun H."/>
            <person name="Tritt A."/>
            <person name="Yoshinaga Y."/>
            <person name="Zwiers L.-H."/>
            <person name="Turgeon B."/>
            <person name="Goodwin S."/>
            <person name="Spatafora J."/>
            <person name="Crous P."/>
            <person name="Grigoriev I."/>
        </authorList>
    </citation>
    <scope>NUCLEOTIDE SEQUENCE</scope>
    <source>
        <strain evidence="9">CBS 119687</strain>
    </source>
</reference>
<comment type="pathway">
    <text evidence="1">Protein modification; protein ubiquitination.</text>
</comment>
<evidence type="ECO:0000256" key="2">
    <source>
        <dbReference type="ARBA" id="ARBA00022723"/>
    </source>
</evidence>
<dbReference type="InterPro" id="IPR013083">
    <property type="entry name" value="Znf_RING/FYVE/PHD"/>
</dbReference>
<dbReference type="Pfam" id="PF12678">
    <property type="entry name" value="zf-rbx1"/>
    <property type="match status" value="1"/>
</dbReference>
<protein>
    <recommendedName>
        <fullName evidence="8">RING-type domain-containing protein</fullName>
    </recommendedName>
</protein>
<dbReference type="InterPro" id="IPR024766">
    <property type="entry name" value="Znf_RING_H2"/>
</dbReference>
<dbReference type="GO" id="GO:0008270">
    <property type="term" value="F:zinc ion binding"/>
    <property type="evidence" value="ECO:0007669"/>
    <property type="project" value="UniProtKB-KW"/>
</dbReference>
<keyword evidence="4" id="KW-0833">Ubl conjugation pathway</keyword>